<organism evidence="2 3">
    <name type="scientific">Streptococcus parauberis</name>
    <dbReference type="NCBI Taxonomy" id="1348"/>
    <lineage>
        <taxon>Bacteria</taxon>
        <taxon>Bacillati</taxon>
        <taxon>Bacillota</taxon>
        <taxon>Bacilli</taxon>
        <taxon>Lactobacillales</taxon>
        <taxon>Streptococcaceae</taxon>
        <taxon>Streptococcus</taxon>
    </lineage>
</organism>
<reference evidence="2 3" key="1">
    <citation type="submission" date="2016-06" db="EMBL/GenBank/DDBJ databases">
        <authorList>
            <person name="Haines A.N."/>
            <person name="Council K.R."/>
        </authorList>
    </citation>
    <scope>NUCLEOTIDE SEQUENCE [LARGE SCALE GENOMIC DNA]</scope>
    <source>
        <strain evidence="2 3">SP158-29</strain>
    </source>
</reference>
<sequence length="102" mass="11926">MIYLKSLIFLILTSSQVLTNLINKPTGYGGRVVKREKIPSQLVESIGWENEIVEIQFLNGYIHRFQDIPKIYFDELMLNITDEKIHDFATNNAGSRVRKERR</sequence>
<evidence type="ECO:0008006" key="4">
    <source>
        <dbReference type="Google" id="ProtNLM"/>
    </source>
</evidence>
<proteinExistence type="predicted"/>
<dbReference type="EMBL" id="NSGR01000004">
    <property type="protein sequence ID" value="PCH13801.1"/>
    <property type="molecule type" value="Genomic_DNA"/>
</dbReference>
<dbReference type="Proteomes" id="UP000217465">
    <property type="component" value="Unassembled WGS sequence"/>
</dbReference>
<name>A0A854WAJ4_9STRE</name>
<evidence type="ECO:0000313" key="2">
    <source>
        <dbReference type="EMBL" id="PCH13801.1"/>
    </source>
</evidence>
<accession>A0A854WAJ4</accession>
<gene>
    <name evidence="2" type="ORF">A9Y57_00435</name>
</gene>
<comment type="caution">
    <text evidence="2">The sequence shown here is derived from an EMBL/GenBank/DDBJ whole genome shotgun (WGS) entry which is preliminary data.</text>
</comment>
<evidence type="ECO:0000313" key="3">
    <source>
        <dbReference type="Proteomes" id="UP000217465"/>
    </source>
</evidence>
<protein>
    <recommendedName>
        <fullName evidence="4">KTSC domain-containing protein</fullName>
    </recommendedName>
</protein>
<feature type="signal peptide" evidence="1">
    <location>
        <begin position="1"/>
        <end position="19"/>
    </location>
</feature>
<evidence type="ECO:0000256" key="1">
    <source>
        <dbReference type="SAM" id="SignalP"/>
    </source>
</evidence>
<keyword evidence="1" id="KW-0732">Signal</keyword>
<dbReference type="AlphaFoldDB" id="A0A854WAJ4"/>
<feature type="chain" id="PRO_5039504572" description="KTSC domain-containing protein" evidence="1">
    <location>
        <begin position="20"/>
        <end position="102"/>
    </location>
</feature>